<evidence type="ECO:0000256" key="1">
    <source>
        <dbReference type="SAM" id="Phobius"/>
    </source>
</evidence>
<organism evidence="3 4">
    <name type="scientific">Lentinula aciculospora</name>
    <dbReference type="NCBI Taxonomy" id="153920"/>
    <lineage>
        <taxon>Eukaryota</taxon>
        <taxon>Fungi</taxon>
        <taxon>Dikarya</taxon>
        <taxon>Basidiomycota</taxon>
        <taxon>Agaricomycotina</taxon>
        <taxon>Agaricomycetes</taxon>
        <taxon>Agaricomycetidae</taxon>
        <taxon>Agaricales</taxon>
        <taxon>Marasmiineae</taxon>
        <taxon>Omphalotaceae</taxon>
        <taxon>Lentinula</taxon>
    </lineage>
</organism>
<protein>
    <submittedName>
        <fullName evidence="3">Uncharacterized protein</fullName>
    </submittedName>
</protein>
<proteinExistence type="predicted"/>
<sequence length="204" mass="20265">MIPQILLALFAVFSVVVVNGAAIVGRDVAFNNITAEAASLFGDATNKVDSEFQAATSKIESVFGQASLPSGFVQTVTSDAGHIESIVTSLGGQAITLASSGQGLVTSFAGTHFTVATSSPTSSVSGSPVALATSSTSSGFMTVATSRPLSTTSTAAPSSTASQKNNNGALAGVHSVNSMLMMMIPVSVTLATLVGGAVLSFVAL</sequence>
<keyword evidence="1" id="KW-0472">Membrane</keyword>
<feature type="chain" id="PRO_5040866148" evidence="2">
    <location>
        <begin position="21"/>
        <end position="204"/>
    </location>
</feature>
<gene>
    <name evidence="3" type="ORF">J3R30DRAFT_3730756</name>
</gene>
<accession>A0A9W9DU49</accession>
<evidence type="ECO:0000313" key="4">
    <source>
        <dbReference type="Proteomes" id="UP001150266"/>
    </source>
</evidence>
<name>A0A9W9DU49_9AGAR</name>
<dbReference type="AlphaFoldDB" id="A0A9W9DU49"/>
<feature type="signal peptide" evidence="2">
    <location>
        <begin position="1"/>
        <end position="20"/>
    </location>
</feature>
<dbReference type="EMBL" id="JAOTPV010000003">
    <property type="protein sequence ID" value="KAJ4485567.1"/>
    <property type="molecule type" value="Genomic_DNA"/>
</dbReference>
<dbReference type="OrthoDB" id="4095724at2759"/>
<comment type="caution">
    <text evidence="3">The sequence shown here is derived from an EMBL/GenBank/DDBJ whole genome shotgun (WGS) entry which is preliminary data.</text>
</comment>
<evidence type="ECO:0000313" key="3">
    <source>
        <dbReference type="EMBL" id="KAJ4485567.1"/>
    </source>
</evidence>
<keyword evidence="1" id="KW-0812">Transmembrane</keyword>
<keyword evidence="1" id="KW-1133">Transmembrane helix</keyword>
<dbReference type="Proteomes" id="UP001150266">
    <property type="component" value="Unassembled WGS sequence"/>
</dbReference>
<reference evidence="3" key="1">
    <citation type="submission" date="2022-08" db="EMBL/GenBank/DDBJ databases">
        <title>A Global Phylogenomic Analysis of the Shiitake Genus Lentinula.</title>
        <authorList>
            <consortium name="DOE Joint Genome Institute"/>
            <person name="Sierra-Patev S."/>
            <person name="Min B."/>
            <person name="Naranjo-Ortiz M."/>
            <person name="Looney B."/>
            <person name="Konkel Z."/>
            <person name="Slot J.C."/>
            <person name="Sakamoto Y."/>
            <person name="Steenwyk J.L."/>
            <person name="Rokas A."/>
            <person name="Carro J."/>
            <person name="Camarero S."/>
            <person name="Ferreira P."/>
            <person name="Molpeceres G."/>
            <person name="Ruiz-Duenas F.J."/>
            <person name="Serrano A."/>
            <person name="Henrissat B."/>
            <person name="Drula E."/>
            <person name="Hughes K.W."/>
            <person name="Mata J.L."/>
            <person name="Ishikawa N.K."/>
            <person name="Vargas-Isla R."/>
            <person name="Ushijima S."/>
            <person name="Smith C.A."/>
            <person name="Ahrendt S."/>
            <person name="Andreopoulos W."/>
            <person name="He G."/>
            <person name="Labutti K."/>
            <person name="Lipzen A."/>
            <person name="Ng V."/>
            <person name="Riley R."/>
            <person name="Sandor L."/>
            <person name="Barry K."/>
            <person name="Martinez A.T."/>
            <person name="Xiao Y."/>
            <person name="Gibbons J.G."/>
            <person name="Terashima K."/>
            <person name="Grigoriev I.V."/>
            <person name="Hibbett D.S."/>
        </authorList>
    </citation>
    <scope>NUCLEOTIDE SEQUENCE</scope>
    <source>
        <strain evidence="3">JLM2183</strain>
    </source>
</reference>
<feature type="transmembrane region" description="Helical" evidence="1">
    <location>
        <begin position="179"/>
        <end position="203"/>
    </location>
</feature>
<keyword evidence="4" id="KW-1185">Reference proteome</keyword>
<evidence type="ECO:0000256" key="2">
    <source>
        <dbReference type="SAM" id="SignalP"/>
    </source>
</evidence>
<keyword evidence="2" id="KW-0732">Signal</keyword>